<comment type="pathway">
    <text evidence="1">Nucleotide-sugar biosynthesis; UDP-alpha-D-glucuronate biosynthesis; UDP-alpha-D-glucuronate from UDP-alpha-D-glucose: step 1/1.</text>
</comment>
<dbReference type="InterPro" id="IPR036291">
    <property type="entry name" value="NAD(P)-bd_dom_sf"/>
</dbReference>
<dbReference type="NCBIfam" id="TIGR03026">
    <property type="entry name" value="NDP-sugDHase"/>
    <property type="match status" value="1"/>
</dbReference>
<dbReference type="SUPFAM" id="SSF51735">
    <property type="entry name" value="NAD(P)-binding Rossmann-fold domains"/>
    <property type="match status" value="1"/>
</dbReference>
<evidence type="ECO:0000256" key="5">
    <source>
        <dbReference type="ARBA" id="ARBA00023027"/>
    </source>
</evidence>
<feature type="binding site" evidence="9">
    <location>
        <begin position="12"/>
        <end position="17"/>
    </location>
    <ligand>
        <name>NAD(+)</name>
        <dbReference type="ChEBI" id="CHEBI:57540"/>
    </ligand>
</feature>
<proteinExistence type="inferred from homology"/>
<evidence type="ECO:0000313" key="12">
    <source>
        <dbReference type="Proteomes" id="UP000265515"/>
    </source>
</evidence>
<dbReference type="OMA" id="CIMTEWE"/>
<dbReference type="Pfam" id="PF00984">
    <property type="entry name" value="UDPG_MGDP_dh"/>
    <property type="match status" value="1"/>
</dbReference>
<dbReference type="InterPro" id="IPR008927">
    <property type="entry name" value="6-PGluconate_DH-like_C_sf"/>
</dbReference>
<evidence type="ECO:0000256" key="3">
    <source>
        <dbReference type="ARBA" id="ARBA00012954"/>
    </source>
</evidence>
<dbReference type="PANTHER" id="PTHR11374:SF3">
    <property type="entry name" value="UDP-GLUCOSE 6-DEHYDROGENASE"/>
    <property type="match status" value="1"/>
</dbReference>
<dbReference type="GO" id="GO:0003979">
    <property type="term" value="F:UDP-glucose 6-dehydrogenase activity"/>
    <property type="evidence" value="ECO:0007669"/>
    <property type="project" value="UniProtKB-EC"/>
</dbReference>
<feature type="binding site" evidence="9">
    <location>
        <begin position="131"/>
        <end position="132"/>
    </location>
    <ligand>
        <name>NAD(+)</name>
        <dbReference type="ChEBI" id="CHEBI:57540"/>
    </ligand>
</feature>
<dbReference type="InterPro" id="IPR014027">
    <property type="entry name" value="UDP-Glc/GDP-Man_DH_C"/>
</dbReference>
<dbReference type="InterPro" id="IPR001732">
    <property type="entry name" value="UDP-Glc/GDP-Man_DH_N"/>
</dbReference>
<dbReference type="Pfam" id="PF03720">
    <property type="entry name" value="UDPG_MGDP_dh_C"/>
    <property type="match status" value="1"/>
</dbReference>
<evidence type="ECO:0000256" key="4">
    <source>
        <dbReference type="ARBA" id="ARBA00023002"/>
    </source>
</evidence>
<sequence length="484" mass="53046">MAPPSLKICCIGAGYVGGPTMAMIALKCPDVEVNVVDISKARIAAWNSDNLPIYEPGLSEVVEACRGRNLFFSTDVERLVADCDVVFVSVNTPTKTTGLGAGKAADLTYWESAARMIATVSKSDKIVVEKSTVPVKTAEAIEKVLSHNAKGIKFQILSNPEFLAEGTAIQDLAFPDRVLIGGRDTEGGQKAVNTLKSVYARWVPEDKIITTGLWSAELSKLAANAILAQRISSVNAISALCESTGADVSEVAFAIGKDTRIGPKFLQSSVGFGGSCFQKDILNLVYICECNGLSEVAHYWKQVVAINDYQKSRFAKRVISSMFNTVAGKKIAILGFAFKKDTGDTRETPAIDVCHGLLGDRAVLTIFDPQVPEEQIRRDLSMNKFEWDHPHQLHSHGGSVTSKIEYATDVYEACKGAHGICILTEWEMFRNLDYQRIYDNMQKPAFLFDGRNIVKVADMRKMGFIVYSIGKPLDPWVKDLQINI</sequence>
<dbReference type="STRING" id="69332.A0A388M0Q4"/>
<dbReference type="AlphaFoldDB" id="A0A388M0Q4"/>
<dbReference type="Gramene" id="GBG88154">
    <property type="protein sequence ID" value="GBG88154"/>
    <property type="gene ID" value="CBR_g46643"/>
</dbReference>
<evidence type="ECO:0000313" key="11">
    <source>
        <dbReference type="EMBL" id="GBG88154.1"/>
    </source>
</evidence>
<dbReference type="Proteomes" id="UP000265515">
    <property type="component" value="Unassembled WGS sequence"/>
</dbReference>
<dbReference type="EMBL" id="BFEA01000652">
    <property type="protein sequence ID" value="GBG88154.1"/>
    <property type="molecule type" value="Genomic_DNA"/>
</dbReference>
<dbReference type="Pfam" id="PF03721">
    <property type="entry name" value="UDPG_MGDP_dh_N"/>
    <property type="match status" value="1"/>
</dbReference>
<dbReference type="SUPFAM" id="SSF52413">
    <property type="entry name" value="UDP-glucose/GDP-mannose dehydrogenase C-terminal domain"/>
    <property type="match status" value="1"/>
</dbReference>
<dbReference type="PIRSF" id="PIRSF000124">
    <property type="entry name" value="UDPglc_GDPman_dh"/>
    <property type="match status" value="1"/>
</dbReference>
<dbReference type="InterPro" id="IPR014026">
    <property type="entry name" value="UDP-Glc/GDP-Man_DH_dimer"/>
</dbReference>
<name>A0A388M0Q4_CHABU</name>
<evidence type="ECO:0000259" key="10">
    <source>
        <dbReference type="SMART" id="SM00984"/>
    </source>
</evidence>
<feature type="binding site" evidence="9">
    <location>
        <position position="37"/>
    </location>
    <ligand>
        <name>NAD(+)</name>
        <dbReference type="ChEBI" id="CHEBI:57540"/>
    </ligand>
</feature>
<dbReference type="OrthoDB" id="2012167at2759"/>
<evidence type="ECO:0000256" key="2">
    <source>
        <dbReference type="ARBA" id="ARBA00006601"/>
    </source>
</evidence>
<comment type="catalytic activity">
    <reaction evidence="6 7">
        <text>UDP-alpha-D-glucose + 2 NAD(+) + H2O = UDP-alpha-D-glucuronate + 2 NADH + 3 H(+)</text>
        <dbReference type="Rhea" id="RHEA:23596"/>
        <dbReference type="ChEBI" id="CHEBI:15377"/>
        <dbReference type="ChEBI" id="CHEBI:15378"/>
        <dbReference type="ChEBI" id="CHEBI:57540"/>
        <dbReference type="ChEBI" id="CHEBI:57945"/>
        <dbReference type="ChEBI" id="CHEBI:58052"/>
        <dbReference type="ChEBI" id="CHEBI:58885"/>
        <dbReference type="EC" id="1.1.1.22"/>
    </reaction>
</comment>
<organism evidence="11 12">
    <name type="scientific">Chara braunii</name>
    <name type="common">Braun's stonewort</name>
    <dbReference type="NCBI Taxonomy" id="69332"/>
    <lineage>
        <taxon>Eukaryota</taxon>
        <taxon>Viridiplantae</taxon>
        <taxon>Streptophyta</taxon>
        <taxon>Charophyceae</taxon>
        <taxon>Charales</taxon>
        <taxon>Characeae</taxon>
        <taxon>Chara</taxon>
    </lineage>
</organism>
<gene>
    <name evidence="11" type="ORF">CBR_g46643</name>
</gene>
<evidence type="ECO:0000256" key="7">
    <source>
        <dbReference type="PIRNR" id="PIRNR000124"/>
    </source>
</evidence>
<feature type="binding site" evidence="9">
    <location>
        <position position="165"/>
    </location>
    <ligand>
        <name>NAD(+)</name>
        <dbReference type="ChEBI" id="CHEBI:57540"/>
    </ligand>
</feature>
<keyword evidence="12" id="KW-1185">Reference proteome</keyword>
<keyword evidence="4 7" id="KW-0560">Oxidoreductase</keyword>
<feature type="active site" description="Nucleophile" evidence="8">
    <location>
        <position position="276"/>
    </location>
</feature>
<reference evidence="11 12" key="1">
    <citation type="journal article" date="2018" name="Cell">
        <title>The Chara Genome: Secondary Complexity and Implications for Plant Terrestrialization.</title>
        <authorList>
            <person name="Nishiyama T."/>
            <person name="Sakayama H."/>
            <person name="Vries J.D."/>
            <person name="Buschmann H."/>
            <person name="Saint-Marcoux D."/>
            <person name="Ullrich K.K."/>
            <person name="Haas F.B."/>
            <person name="Vanderstraeten L."/>
            <person name="Becker D."/>
            <person name="Lang D."/>
            <person name="Vosolsobe S."/>
            <person name="Rombauts S."/>
            <person name="Wilhelmsson P.K.I."/>
            <person name="Janitza P."/>
            <person name="Kern R."/>
            <person name="Heyl A."/>
            <person name="Rumpler F."/>
            <person name="Villalobos L.I.A.C."/>
            <person name="Clay J.M."/>
            <person name="Skokan R."/>
            <person name="Toyoda A."/>
            <person name="Suzuki Y."/>
            <person name="Kagoshima H."/>
            <person name="Schijlen E."/>
            <person name="Tajeshwar N."/>
            <person name="Catarino B."/>
            <person name="Hetherington A.J."/>
            <person name="Saltykova A."/>
            <person name="Bonnot C."/>
            <person name="Breuninger H."/>
            <person name="Symeonidi A."/>
            <person name="Radhakrishnan G.V."/>
            <person name="Van Nieuwerburgh F."/>
            <person name="Deforce D."/>
            <person name="Chang C."/>
            <person name="Karol K.G."/>
            <person name="Hedrich R."/>
            <person name="Ulvskov P."/>
            <person name="Glockner G."/>
            <person name="Delwiche C.F."/>
            <person name="Petrasek J."/>
            <person name="Van de Peer Y."/>
            <person name="Friml J."/>
            <person name="Beilby M."/>
            <person name="Dolan L."/>
            <person name="Kohara Y."/>
            <person name="Sugano S."/>
            <person name="Fujiyama A."/>
            <person name="Delaux P.-M."/>
            <person name="Quint M."/>
            <person name="TheiBen G."/>
            <person name="Hagemann M."/>
            <person name="Harholt J."/>
            <person name="Dunand C."/>
            <person name="Zachgo S."/>
            <person name="Langdale J."/>
            <person name="Maumus F."/>
            <person name="Straeten D.V.D."/>
            <person name="Gould S.B."/>
            <person name="Rensing S.A."/>
        </authorList>
    </citation>
    <scope>NUCLEOTIDE SEQUENCE [LARGE SCALE GENOMIC DNA]</scope>
    <source>
        <strain evidence="11 12">S276</strain>
    </source>
</reference>
<feature type="binding site" evidence="9">
    <location>
        <begin position="90"/>
        <end position="94"/>
    </location>
    <ligand>
        <name>NAD(+)</name>
        <dbReference type="ChEBI" id="CHEBI:57540"/>
    </ligand>
</feature>
<comment type="caution">
    <text evidence="11">The sequence shown here is derived from an EMBL/GenBank/DDBJ whole genome shotgun (WGS) entry which is preliminary data.</text>
</comment>
<feature type="binding site" evidence="9">
    <location>
        <begin position="276"/>
        <end position="279"/>
    </location>
    <ligand>
        <name>NAD(+)</name>
        <dbReference type="ChEBI" id="CHEBI:57540"/>
    </ligand>
</feature>
<accession>A0A388M0Q4</accession>
<dbReference type="FunFam" id="1.20.5.100:FF:000001">
    <property type="entry name" value="UDP-glucose 6-dehydrogenase"/>
    <property type="match status" value="1"/>
</dbReference>
<dbReference type="Gene3D" id="1.20.5.100">
    <property type="entry name" value="Cytochrome c1, transmembrane anchor, C-terminal"/>
    <property type="match status" value="1"/>
</dbReference>
<dbReference type="FunFam" id="3.40.50.720:FF:000089">
    <property type="entry name" value="UDP-glucose 6-dehydrogenase"/>
    <property type="match status" value="1"/>
</dbReference>
<protein>
    <recommendedName>
        <fullName evidence="3 7">UDP-glucose 6-dehydrogenase</fullName>
        <ecNumber evidence="3 7">1.1.1.22</ecNumber>
    </recommendedName>
</protein>
<evidence type="ECO:0000256" key="8">
    <source>
        <dbReference type="PIRSR" id="PIRSR500133-1"/>
    </source>
</evidence>
<evidence type="ECO:0000256" key="9">
    <source>
        <dbReference type="PIRSR" id="PIRSR500133-3"/>
    </source>
</evidence>
<evidence type="ECO:0000256" key="1">
    <source>
        <dbReference type="ARBA" id="ARBA00004701"/>
    </source>
</evidence>
<dbReference type="GO" id="GO:0006024">
    <property type="term" value="P:glycosaminoglycan biosynthetic process"/>
    <property type="evidence" value="ECO:0007669"/>
    <property type="project" value="TreeGrafter"/>
</dbReference>
<dbReference type="SMART" id="SM00984">
    <property type="entry name" value="UDPG_MGDP_dh_C"/>
    <property type="match status" value="1"/>
</dbReference>
<feature type="binding site" evidence="9">
    <location>
        <position position="346"/>
    </location>
    <ligand>
        <name>NAD(+)</name>
        <dbReference type="ChEBI" id="CHEBI:57540"/>
    </ligand>
</feature>
<dbReference type="PANTHER" id="PTHR11374">
    <property type="entry name" value="UDP-GLUCOSE DEHYDROGENASE/UDP-MANNAC DEHYDROGENASE"/>
    <property type="match status" value="1"/>
</dbReference>
<feature type="domain" description="UDP-glucose/GDP-mannose dehydrogenase C-terminal" evidence="10">
    <location>
        <begin position="332"/>
        <end position="456"/>
    </location>
</feature>
<comment type="similarity">
    <text evidence="2 7">Belongs to the UDP-glucose/GDP-mannose dehydrogenase family.</text>
</comment>
<dbReference type="FunFam" id="3.40.50.720:FF:000032">
    <property type="entry name" value="UDP-glucose 6-dehydrogenase"/>
    <property type="match status" value="1"/>
</dbReference>
<dbReference type="GO" id="GO:0051287">
    <property type="term" value="F:NAD binding"/>
    <property type="evidence" value="ECO:0007669"/>
    <property type="project" value="InterPro"/>
</dbReference>
<feature type="binding site" evidence="9">
    <location>
        <position position="42"/>
    </location>
    <ligand>
        <name>NAD(+)</name>
        <dbReference type="ChEBI" id="CHEBI:57540"/>
    </ligand>
</feature>
<keyword evidence="5 7" id="KW-0520">NAD</keyword>
<dbReference type="InterPro" id="IPR028356">
    <property type="entry name" value="UDPglc_DH_euk"/>
</dbReference>
<dbReference type="InterPro" id="IPR036220">
    <property type="entry name" value="UDP-Glc/GDP-Man_DH_C_sf"/>
</dbReference>
<dbReference type="InterPro" id="IPR017476">
    <property type="entry name" value="UDP-Glc/GDP-Man"/>
</dbReference>
<dbReference type="UniPathway" id="UPA00038">
    <property type="reaction ID" value="UER00491"/>
</dbReference>
<dbReference type="GO" id="GO:0005634">
    <property type="term" value="C:nucleus"/>
    <property type="evidence" value="ECO:0007669"/>
    <property type="project" value="TreeGrafter"/>
</dbReference>
<dbReference type="GO" id="GO:0006065">
    <property type="term" value="P:UDP-glucuronate biosynthetic process"/>
    <property type="evidence" value="ECO:0007669"/>
    <property type="project" value="UniProtKB-UniPathway"/>
</dbReference>
<dbReference type="SUPFAM" id="SSF48179">
    <property type="entry name" value="6-phosphogluconate dehydrogenase C-terminal domain-like"/>
    <property type="match status" value="1"/>
</dbReference>
<evidence type="ECO:0000256" key="6">
    <source>
        <dbReference type="ARBA" id="ARBA00047473"/>
    </source>
</evidence>
<dbReference type="Gene3D" id="3.40.50.720">
    <property type="entry name" value="NAD(P)-binding Rossmann-like Domain"/>
    <property type="match status" value="2"/>
</dbReference>
<dbReference type="PIRSF" id="PIRSF500133">
    <property type="entry name" value="UDPglc_DH_euk"/>
    <property type="match status" value="1"/>
</dbReference>
<dbReference type="EC" id="1.1.1.22" evidence="3 7"/>